<reference evidence="6" key="1">
    <citation type="submission" date="2012-08" db="EMBL/GenBank/DDBJ databases">
        <title>Genome analysis of Colletotrichum orbiculare and Colletotrichum fructicola.</title>
        <authorList>
            <person name="Gan P.H.P."/>
            <person name="Ikeda K."/>
            <person name="Irieda H."/>
            <person name="Narusaka M."/>
            <person name="O'Connell R.J."/>
            <person name="Narusaka Y."/>
            <person name="Takano Y."/>
            <person name="Kubo Y."/>
            <person name="Shirasu K."/>
        </authorList>
    </citation>
    <scope>NUCLEOTIDE SEQUENCE</scope>
    <source>
        <strain evidence="6">Nara gc5</strain>
    </source>
</reference>
<name>L2FQ00_COLFN</name>
<keyword evidence="4" id="KW-1133">Transmembrane helix</keyword>
<dbReference type="EMBL" id="KB020923">
    <property type="protein sequence ID" value="ELA28407.1"/>
    <property type="molecule type" value="Genomic_DNA"/>
</dbReference>
<evidence type="ECO:0000256" key="2">
    <source>
        <dbReference type="ARBA" id="ARBA00007262"/>
    </source>
</evidence>
<dbReference type="PANTHER" id="PTHR16932:SF18">
    <property type="entry name" value="INTERFERON, ALPHA-INDUCIBLE PROTEIN 27-LIKE 2"/>
    <property type="match status" value="1"/>
</dbReference>
<dbReference type="Pfam" id="PF06140">
    <property type="entry name" value="Ifi-6-16"/>
    <property type="match status" value="1"/>
</dbReference>
<accession>L2FQ00</accession>
<evidence type="ECO:0000256" key="1">
    <source>
        <dbReference type="ARBA" id="ARBA00004141"/>
    </source>
</evidence>
<keyword evidence="3" id="KW-0812">Transmembrane</keyword>
<gene>
    <name evidence="6" type="ORF">CGGC5_10990</name>
</gene>
<dbReference type="GO" id="GO:0016020">
    <property type="term" value="C:membrane"/>
    <property type="evidence" value="ECO:0007669"/>
    <property type="project" value="UniProtKB-SubCell"/>
</dbReference>
<comment type="similarity">
    <text evidence="2">Belongs to the IFI6/IFI27 family.</text>
</comment>
<dbReference type="InterPro" id="IPR038213">
    <property type="entry name" value="IFI6/IFI27-like_sf"/>
</dbReference>
<evidence type="ECO:0000256" key="5">
    <source>
        <dbReference type="ARBA" id="ARBA00023136"/>
    </source>
</evidence>
<evidence type="ECO:0000256" key="3">
    <source>
        <dbReference type="ARBA" id="ARBA00022692"/>
    </source>
</evidence>
<comment type="subcellular location">
    <subcellularLocation>
        <location evidence="1">Membrane</location>
        <topology evidence="1">Multi-pass membrane protein</topology>
    </subcellularLocation>
</comment>
<dbReference type="AlphaFoldDB" id="L2FQ00"/>
<dbReference type="InterPro" id="IPR009311">
    <property type="entry name" value="IFI6/IFI27-like"/>
</dbReference>
<evidence type="ECO:0000313" key="6">
    <source>
        <dbReference type="EMBL" id="ELA28407.1"/>
    </source>
</evidence>
<proteinExistence type="inferred from homology"/>
<evidence type="ECO:0000256" key="4">
    <source>
        <dbReference type="ARBA" id="ARBA00022989"/>
    </source>
</evidence>
<dbReference type="Gene3D" id="6.10.110.10">
    <property type="match status" value="1"/>
</dbReference>
<organism evidence="6">
    <name type="scientific">Colletotrichum fructicola (strain Nara gc5)</name>
    <name type="common">Anthracnose fungus</name>
    <name type="synonym">Colletotrichum gloeosporioides (strain Nara gc5)</name>
    <dbReference type="NCBI Taxonomy" id="1213859"/>
    <lineage>
        <taxon>Eukaryota</taxon>
        <taxon>Fungi</taxon>
        <taxon>Dikarya</taxon>
        <taxon>Ascomycota</taxon>
        <taxon>Pezizomycotina</taxon>
        <taxon>Sordariomycetes</taxon>
        <taxon>Hypocreomycetidae</taxon>
        <taxon>Glomerellales</taxon>
        <taxon>Glomerellaceae</taxon>
        <taxon>Colletotrichum</taxon>
        <taxon>Colletotrichum gloeosporioides species complex</taxon>
    </lineage>
</organism>
<sequence>MSTLAQWQSSLLSAGGRAAAAGLAAAQRASAEIHVPDGLTALASETQQFTLETSARTYQFCRDSPGTMAACGAVGVGLAVVAAPGVVAAPALLATGFGGNGVLAGSTAAGIHSAIGNVAASSVFAICQSAGAGGYGVAAVHGAIQFAGSLTAASGVIALSKTEATSSDGEDESDPQSNPL</sequence>
<dbReference type="STRING" id="1213859.L2FQ00"/>
<keyword evidence="5" id="KW-0472">Membrane</keyword>
<dbReference type="HOGENOM" id="CLU_1496084_0_0_1"/>
<protein>
    <submittedName>
        <fullName evidence="6">Uncharacterized protein</fullName>
    </submittedName>
</protein>
<dbReference type="PANTHER" id="PTHR16932">
    <property type="entry name" value="INTERFERON ALPHA-INDUCIBLE PROTEIN 27"/>
    <property type="match status" value="1"/>
</dbReference>